<dbReference type="Proteomes" id="UP000308197">
    <property type="component" value="Unassembled WGS sequence"/>
</dbReference>
<proteinExistence type="inferred from homology"/>
<evidence type="ECO:0000256" key="2">
    <source>
        <dbReference type="ARBA" id="ARBA00043996"/>
    </source>
</evidence>
<dbReference type="SUPFAM" id="SSF53474">
    <property type="entry name" value="alpha/beta-Hydrolases"/>
    <property type="match status" value="1"/>
</dbReference>
<feature type="domain" description="Fungal lipase-type" evidence="6">
    <location>
        <begin position="116"/>
        <end position="258"/>
    </location>
</feature>
<comment type="catalytic activity">
    <reaction evidence="4">
        <text>a monoacylglycerol + H2O = glycerol + a fatty acid + H(+)</text>
        <dbReference type="Rhea" id="RHEA:15245"/>
        <dbReference type="ChEBI" id="CHEBI:15377"/>
        <dbReference type="ChEBI" id="CHEBI:15378"/>
        <dbReference type="ChEBI" id="CHEBI:17408"/>
        <dbReference type="ChEBI" id="CHEBI:17754"/>
        <dbReference type="ChEBI" id="CHEBI:28868"/>
    </reaction>
</comment>
<evidence type="ECO:0000313" key="7">
    <source>
        <dbReference type="EMBL" id="TFK89463.1"/>
    </source>
</evidence>
<evidence type="ECO:0000256" key="4">
    <source>
        <dbReference type="ARBA" id="ARBA00048461"/>
    </source>
</evidence>
<feature type="chain" id="PRO_5022755891" evidence="5">
    <location>
        <begin position="20"/>
        <end position="325"/>
    </location>
</feature>
<dbReference type="InParanoid" id="A0A5C3PTL1"/>
<feature type="signal peptide" evidence="5">
    <location>
        <begin position="1"/>
        <end position="19"/>
    </location>
</feature>
<evidence type="ECO:0000256" key="3">
    <source>
        <dbReference type="ARBA" id="ARBA00047591"/>
    </source>
</evidence>
<dbReference type="InterPro" id="IPR002921">
    <property type="entry name" value="Fungal_lipase-type"/>
</dbReference>
<sequence>MRAVSAILLLAAIIKVATAAPTPLFGIDFGDININTDGETSDADATALSQEDITNTLVRPALFARVAYCSSPAVLNMTCGEQCDALPNVKILVAGGDDGLVPNFFVAHDVDTDTIVVVHQGTEPANLLSDLNDLNFFQVDANTTILPKANEDVKMHDGFAYTQERTADVVLSTVQSALESTGAKKVLVTGHSLGAAIASIDGMMLRMKLDPSIAVTTTVFGLPRVGNKAWADLVDSTLGTSFTHVTNQHDPVPQVPPQFVDFQHPSNEIHITGVDSSGNTATAQRCPGQENQNCSPGNSLLDLSIDNHRGPYFQNISMGNKFCPV</sequence>
<protein>
    <submittedName>
        <fullName evidence="7">Alpha/beta-hydrolase</fullName>
    </submittedName>
</protein>
<dbReference type="CDD" id="cd00519">
    <property type="entry name" value="Lipase_3"/>
    <property type="match status" value="1"/>
</dbReference>
<name>A0A5C3PTL1_9APHY</name>
<dbReference type="EMBL" id="ML211075">
    <property type="protein sequence ID" value="TFK89463.1"/>
    <property type="molecule type" value="Genomic_DNA"/>
</dbReference>
<evidence type="ECO:0000256" key="1">
    <source>
        <dbReference type="ARBA" id="ARBA00023157"/>
    </source>
</evidence>
<organism evidence="7 8">
    <name type="scientific">Polyporus arcularius HHB13444</name>
    <dbReference type="NCBI Taxonomy" id="1314778"/>
    <lineage>
        <taxon>Eukaryota</taxon>
        <taxon>Fungi</taxon>
        <taxon>Dikarya</taxon>
        <taxon>Basidiomycota</taxon>
        <taxon>Agaricomycotina</taxon>
        <taxon>Agaricomycetes</taxon>
        <taxon>Polyporales</taxon>
        <taxon>Polyporaceae</taxon>
        <taxon>Polyporus</taxon>
    </lineage>
</organism>
<gene>
    <name evidence="7" type="ORF">K466DRAFT_574810</name>
</gene>
<dbReference type="InterPro" id="IPR051218">
    <property type="entry name" value="Sec_MonoDiacylglyc_Lipase"/>
</dbReference>
<evidence type="ECO:0000313" key="8">
    <source>
        <dbReference type="Proteomes" id="UP000308197"/>
    </source>
</evidence>
<dbReference type="PANTHER" id="PTHR45856:SF25">
    <property type="entry name" value="FUNGAL LIPASE-LIKE DOMAIN-CONTAINING PROTEIN"/>
    <property type="match status" value="1"/>
</dbReference>
<comment type="similarity">
    <text evidence="2">Belongs to the AB hydrolase superfamily. Lipase family. Class 3 subfamily.</text>
</comment>
<evidence type="ECO:0000256" key="5">
    <source>
        <dbReference type="SAM" id="SignalP"/>
    </source>
</evidence>
<reference evidence="7 8" key="1">
    <citation type="journal article" date="2019" name="Nat. Ecol. Evol.">
        <title>Megaphylogeny resolves global patterns of mushroom evolution.</title>
        <authorList>
            <person name="Varga T."/>
            <person name="Krizsan K."/>
            <person name="Foldi C."/>
            <person name="Dima B."/>
            <person name="Sanchez-Garcia M."/>
            <person name="Sanchez-Ramirez S."/>
            <person name="Szollosi G.J."/>
            <person name="Szarkandi J.G."/>
            <person name="Papp V."/>
            <person name="Albert L."/>
            <person name="Andreopoulos W."/>
            <person name="Angelini C."/>
            <person name="Antonin V."/>
            <person name="Barry K.W."/>
            <person name="Bougher N.L."/>
            <person name="Buchanan P."/>
            <person name="Buyck B."/>
            <person name="Bense V."/>
            <person name="Catcheside P."/>
            <person name="Chovatia M."/>
            <person name="Cooper J."/>
            <person name="Damon W."/>
            <person name="Desjardin D."/>
            <person name="Finy P."/>
            <person name="Geml J."/>
            <person name="Haridas S."/>
            <person name="Hughes K."/>
            <person name="Justo A."/>
            <person name="Karasinski D."/>
            <person name="Kautmanova I."/>
            <person name="Kiss B."/>
            <person name="Kocsube S."/>
            <person name="Kotiranta H."/>
            <person name="LaButti K.M."/>
            <person name="Lechner B.E."/>
            <person name="Liimatainen K."/>
            <person name="Lipzen A."/>
            <person name="Lukacs Z."/>
            <person name="Mihaltcheva S."/>
            <person name="Morgado L.N."/>
            <person name="Niskanen T."/>
            <person name="Noordeloos M.E."/>
            <person name="Ohm R.A."/>
            <person name="Ortiz-Santana B."/>
            <person name="Ovrebo C."/>
            <person name="Racz N."/>
            <person name="Riley R."/>
            <person name="Savchenko A."/>
            <person name="Shiryaev A."/>
            <person name="Soop K."/>
            <person name="Spirin V."/>
            <person name="Szebenyi C."/>
            <person name="Tomsovsky M."/>
            <person name="Tulloss R.E."/>
            <person name="Uehling J."/>
            <person name="Grigoriev I.V."/>
            <person name="Vagvolgyi C."/>
            <person name="Papp T."/>
            <person name="Martin F.M."/>
            <person name="Miettinen O."/>
            <person name="Hibbett D.S."/>
            <person name="Nagy L.G."/>
        </authorList>
    </citation>
    <scope>NUCLEOTIDE SEQUENCE [LARGE SCALE GENOMIC DNA]</scope>
    <source>
        <strain evidence="7 8">HHB13444</strain>
    </source>
</reference>
<accession>A0A5C3PTL1</accession>
<dbReference type="AlphaFoldDB" id="A0A5C3PTL1"/>
<dbReference type="PANTHER" id="PTHR45856">
    <property type="entry name" value="ALPHA/BETA-HYDROLASES SUPERFAMILY PROTEIN"/>
    <property type="match status" value="1"/>
</dbReference>
<keyword evidence="5" id="KW-0732">Signal</keyword>
<dbReference type="Gene3D" id="3.40.50.1820">
    <property type="entry name" value="alpha/beta hydrolase"/>
    <property type="match status" value="1"/>
</dbReference>
<dbReference type="STRING" id="1314778.A0A5C3PTL1"/>
<dbReference type="GO" id="GO:0006629">
    <property type="term" value="P:lipid metabolic process"/>
    <property type="evidence" value="ECO:0007669"/>
    <property type="project" value="InterPro"/>
</dbReference>
<keyword evidence="7" id="KW-0378">Hydrolase</keyword>
<evidence type="ECO:0000259" key="6">
    <source>
        <dbReference type="Pfam" id="PF01764"/>
    </source>
</evidence>
<keyword evidence="1" id="KW-1015">Disulfide bond</keyword>
<dbReference type="GO" id="GO:0016787">
    <property type="term" value="F:hydrolase activity"/>
    <property type="evidence" value="ECO:0007669"/>
    <property type="project" value="UniProtKB-KW"/>
</dbReference>
<dbReference type="InterPro" id="IPR029058">
    <property type="entry name" value="AB_hydrolase_fold"/>
</dbReference>
<dbReference type="Pfam" id="PF01764">
    <property type="entry name" value="Lipase_3"/>
    <property type="match status" value="1"/>
</dbReference>
<comment type="catalytic activity">
    <reaction evidence="3">
        <text>a diacylglycerol + H2O = a monoacylglycerol + a fatty acid + H(+)</text>
        <dbReference type="Rhea" id="RHEA:32731"/>
        <dbReference type="ChEBI" id="CHEBI:15377"/>
        <dbReference type="ChEBI" id="CHEBI:15378"/>
        <dbReference type="ChEBI" id="CHEBI:17408"/>
        <dbReference type="ChEBI" id="CHEBI:18035"/>
        <dbReference type="ChEBI" id="CHEBI:28868"/>
    </reaction>
</comment>
<keyword evidence="8" id="KW-1185">Reference proteome</keyword>